<feature type="binding site" evidence="8">
    <location>
        <position position="231"/>
    </location>
    <ligand>
        <name>Mg(2+)</name>
        <dbReference type="ChEBI" id="CHEBI:18420"/>
    </ligand>
</feature>
<dbReference type="OrthoDB" id="9812272at2"/>
<dbReference type="GO" id="GO:0005525">
    <property type="term" value="F:GTP binding"/>
    <property type="evidence" value="ECO:0007669"/>
    <property type="project" value="UniProtKB-UniRule"/>
</dbReference>
<accession>A0A443IU83</accession>
<keyword evidence="1 6" id="KW-0963">Cytoplasm</keyword>
<dbReference type="Gene3D" id="3.40.50.11060">
    <property type="entry name" value="GTPase HflX, N-terminal domain"/>
    <property type="match status" value="1"/>
</dbReference>
<comment type="cofactor">
    <cofactor evidence="8">
        <name>Mg(2+)</name>
        <dbReference type="ChEBI" id="CHEBI:18420"/>
    </cofactor>
</comment>
<evidence type="ECO:0000256" key="5">
    <source>
        <dbReference type="ARBA" id="ARBA00023134"/>
    </source>
</evidence>
<sequence length="416" mass="47593">MQSAEKEKVILVGCQLDENDRKFRYSMDELASLTATARGEVIAKLQQKRERLHPATYIGKGKLEELHRLEEELEPDLVIFNDELTPTQLRNLQNVLSSRVLDRTHLILDIFAQRAKSKEGILQVELAQLQYLLPRLSGQGTALSRLGGGIGTRGPGETQLETDRRHIRRRIDDIKSQLQTIVKHRERYRKRRKKNNTFQIAIVGYTNAGKSTLFNRLSMAESFEEDKLFATLDPMTRRVVLPSGYSALITDTVGFIQDLPTTLIAAFRSTLEEVNEANLLLHVIDSSNPDYFNHERTVNELLKELDMEHLPQLIVYNKADEVRSDFVPSSGETMLISAFNETDRNQLKKKIEDMAVASMQYYHVIVPSDEGRLLSVLKSETILRELIFLEEKQAYRCKGYVLPNHPVTGSLKLFEI</sequence>
<keyword evidence="4 8" id="KW-0460">Magnesium</keyword>
<comment type="subunit">
    <text evidence="6">Monomer. Associates with the 50S ribosomal subunit.</text>
</comment>
<comment type="subcellular location">
    <subcellularLocation>
        <location evidence="6">Cytoplasm</location>
    </subcellularLocation>
    <text evidence="6">May associate with membranes.</text>
</comment>
<comment type="caution">
    <text evidence="10">The sequence shown here is derived from an EMBL/GenBank/DDBJ whole genome shotgun (WGS) entry which is preliminary data.</text>
</comment>
<dbReference type="InterPro" id="IPR027417">
    <property type="entry name" value="P-loop_NTPase"/>
</dbReference>
<protein>
    <recommendedName>
        <fullName evidence="6">GTPase HflX</fullName>
    </recommendedName>
    <alternativeName>
        <fullName evidence="6">GTP-binding protein HflX</fullName>
    </alternativeName>
</protein>
<dbReference type="GO" id="GO:0046872">
    <property type="term" value="F:metal ion binding"/>
    <property type="evidence" value="ECO:0007669"/>
    <property type="project" value="UniProtKB-KW"/>
</dbReference>
<dbReference type="InterPro" id="IPR030394">
    <property type="entry name" value="G_HFLX_dom"/>
</dbReference>
<comment type="similarity">
    <text evidence="6">Belongs to the TRAFAC class OBG-HflX-like GTPase superfamily. HflX GTPase family.</text>
</comment>
<dbReference type="Pfam" id="PF13167">
    <property type="entry name" value="GTP-bdg_N"/>
    <property type="match status" value="1"/>
</dbReference>
<feature type="binding site" evidence="7">
    <location>
        <begin position="251"/>
        <end position="254"/>
    </location>
    <ligand>
        <name>GTP</name>
        <dbReference type="ChEBI" id="CHEBI:37565"/>
    </ligand>
</feature>
<feature type="binding site" evidence="7">
    <location>
        <begin position="317"/>
        <end position="320"/>
    </location>
    <ligand>
        <name>GTP</name>
        <dbReference type="ChEBI" id="CHEBI:37565"/>
    </ligand>
</feature>
<dbReference type="InterPro" id="IPR032305">
    <property type="entry name" value="GTP-bd_M"/>
</dbReference>
<dbReference type="PIRSF" id="PIRSF006809">
    <property type="entry name" value="GTP-binding_hflX_prd"/>
    <property type="match status" value="1"/>
</dbReference>
<dbReference type="InterPro" id="IPR042108">
    <property type="entry name" value="GTPase_HflX_N_sf"/>
</dbReference>
<evidence type="ECO:0000313" key="11">
    <source>
        <dbReference type="Proteomes" id="UP000273811"/>
    </source>
</evidence>
<feature type="binding site" evidence="7">
    <location>
        <begin position="204"/>
        <end position="211"/>
    </location>
    <ligand>
        <name>GTP</name>
        <dbReference type="ChEBI" id="CHEBI:37565"/>
    </ligand>
</feature>
<comment type="function">
    <text evidence="6">GTPase that associates with the 50S ribosomal subunit and may have a role during protein synthesis or ribosome biogenesis.</text>
</comment>
<evidence type="ECO:0000256" key="6">
    <source>
        <dbReference type="HAMAP-Rule" id="MF_00900"/>
    </source>
</evidence>
<dbReference type="PRINTS" id="PR00326">
    <property type="entry name" value="GTP1OBG"/>
</dbReference>
<evidence type="ECO:0000259" key="9">
    <source>
        <dbReference type="PROSITE" id="PS51705"/>
    </source>
</evidence>
<feature type="binding site" evidence="7">
    <location>
        <begin position="229"/>
        <end position="233"/>
    </location>
    <ligand>
        <name>GTP</name>
        <dbReference type="ChEBI" id="CHEBI:37565"/>
    </ligand>
</feature>
<dbReference type="InterPro" id="IPR025121">
    <property type="entry name" value="GTPase_HflX_N"/>
</dbReference>
<keyword evidence="11" id="KW-1185">Reference proteome</keyword>
<dbReference type="Pfam" id="PF16360">
    <property type="entry name" value="GTP-bdg_M"/>
    <property type="match status" value="1"/>
</dbReference>
<reference evidence="10" key="1">
    <citation type="submission" date="2018-12" db="EMBL/GenBank/DDBJ databases">
        <authorList>
            <person name="Sun L."/>
            <person name="Chen Z."/>
        </authorList>
    </citation>
    <scope>NUCLEOTIDE SEQUENCE [LARGE SCALE GENOMIC DNA]</scope>
    <source>
        <strain evidence="10">DSM 16012</strain>
    </source>
</reference>
<dbReference type="PANTHER" id="PTHR10229">
    <property type="entry name" value="GTP-BINDING PROTEIN HFLX"/>
    <property type="match status" value="1"/>
</dbReference>
<dbReference type="CDD" id="cd01878">
    <property type="entry name" value="HflX"/>
    <property type="match status" value="1"/>
</dbReference>
<dbReference type="SUPFAM" id="SSF52540">
    <property type="entry name" value="P-loop containing nucleoside triphosphate hydrolases"/>
    <property type="match status" value="1"/>
</dbReference>
<dbReference type="InterPro" id="IPR005225">
    <property type="entry name" value="Small_GTP-bd"/>
</dbReference>
<feature type="binding site" evidence="8">
    <location>
        <position position="211"/>
    </location>
    <ligand>
        <name>Mg(2+)</name>
        <dbReference type="ChEBI" id="CHEBI:18420"/>
    </ligand>
</feature>
<dbReference type="NCBIfam" id="TIGR00231">
    <property type="entry name" value="small_GTP"/>
    <property type="match status" value="1"/>
</dbReference>
<evidence type="ECO:0000256" key="1">
    <source>
        <dbReference type="ARBA" id="ARBA00022490"/>
    </source>
</evidence>
<dbReference type="InterPro" id="IPR016496">
    <property type="entry name" value="GTPase_HflX"/>
</dbReference>
<feature type="domain" description="Hflx-type G" evidence="9">
    <location>
        <begin position="198"/>
        <end position="359"/>
    </location>
</feature>
<dbReference type="Gene3D" id="6.10.250.2860">
    <property type="match status" value="1"/>
</dbReference>
<evidence type="ECO:0000256" key="7">
    <source>
        <dbReference type="PIRSR" id="PIRSR006809-1"/>
    </source>
</evidence>
<dbReference type="NCBIfam" id="TIGR03156">
    <property type="entry name" value="GTP_HflX"/>
    <property type="match status" value="1"/>
</dbReference>
<evidence type="ECO:0000256" key="8">
    <source>
        <dbReference type="PIRSR" id="PIRSR006809-2"/>
    </source>
</evidence>
<dbReference type="FunFam" id="3.40.50.11060:FF:000001">
    <property type="entry name" value="GTPase HflX"/>
    <property type="match status" value="1"/>
</dbReference>
<evidence type="ECO:0000256" key="4">
    <source>
        <dbReference type="ARBA" id="ARBA00022842"/>
    </source>
</evidence>
<keyword evidence="2 8" id="KW-0479">Metal-binding</keyword>
<dbReference type="GO" id="GO:0003924">
    <property type="term" value="F:GTPase activity"/>
    <property type="evidence" value="ECO:0007669"/>
    <property type="project" value="UniProtKB-UniRule"/>
</dbReference>
<proteinExistence type="inferred from homology"/>
<evidence type="ECO:0000256" key="3">
    <source>
        <dbReference type="ARBA" id="ARBA00022741"/>
    </source>
</evidence>
<dbReference type="HAMAP" id="MF_00900">
    <property type="entry name" value="GTPase_HflX"/>
    <property type="match status" value="1"/>
</dbReference>
<dbReference type="AlphaFoldDB" id="A0A443IU83"/>
<dbReference type="Proteomes" id="UP000273811">
    <property type="component" value="Unassembled WGS sequence"/>
</dbReference>
<organism evidence="10 11">
    <name type="scientific">Siminovitchia fortis</name>
    <dbReference type="NCBI Taxonomy" id="254758"/>
    <lineage>
        <taxon>Bacteria</taxon>
        <taxon>Bacillati</taxon>
        <taxon>Bacillota</taxon>
        <taxon>Bacilli</taxon>
        <taxon>Bacillales</taxon>
        <taxon>Bacillaceae</taxon>
        <taxon>Siminovitchia</taxon>
    </lineage>
</organism>
<name>A0A443IU83_9BACI</name>
<dbReference type="Gene3D" id="3.40.50.300">
    <property type="entry name" value="P-loop containing nucleotide triphosphate hydrolases"/>
    <property type="match status" value="1"/>
</dbReference>
<dbReference type="EMBL" id="QYTU02000015">
    <property type="protein sequence ID" value="RWR11640.1"/>
    <property type="molecule type" value="Genomic_DNA"/>
</dbReference>
<evidence type="ECO:0000256" key="2">
    <source>
        <dbReference type="ARBA" id="ARBA00022723"/>
    </source>
</evidence>
<dbReference type="Pfam" id="PF01926">
    <property type="entry name" value="MMR_HSR1"/>
    <property type="match status" value="1"/>
</dbReference>
<keyword evidence="3 6" id="KW-0547">Nucleotide-binding</keyword>
<evidence type="ECO:0000313" key="10">
    <source>
        <dbReference type="EMBL" id="RWR11640.1"/>
    </source>
</evidence>
<dbReference type="GO" id="GO:0005737">
    <property type="term" value="C:cytoplasm"/>
    <property type="evidence" value="ECO:0007669"/>
    <property type="project" value="UniProtKB-SubCell"/>
</dbReference>
<dbReference type="GO" id="GO:0043022">
    <property type="term" value="F:ribosome binding"/>
    <property type="evidence" value="ECO:0007669"/>
    <property type="project" value="TreeGrafter"/>
</dbReference>
<keyword evidence="5 6" id="KW-0342">GTP-binding</keyword>
<dbReference type="PANTHER" id="PTHR10229:SF0">
    <property type="entry name" value="GTP-BINDING PROTEIN 6-RELATED"/>
    <property type="match status" value="1"/>
</dbReference>
<dbReference type="GeneID" id="56392333"/>
<gene>
    <name evidence="6 10" type="primary">hflX</name>
    <name evidence="10" type="ORF">D4N35_008250</name>
</gene>
<dbReference type="RefSeq" id="WP_120072363.1">
    <property type="nucleotide sequence ID" value="NZ_CP126113.1"/>
</dbReference>
<dbReference type="InterPro" id="IPR006073">
    <property type="entry name" value="GTP-bd"/>
</dbReference>
<dbReference type="PROSITE" id="PS51705">
    <property type="entry name" value="G_HFLX"/>
    <property type="match status" value="1"/>
</dbReference>